<dbReference type="Proteomes" id="UP000198908">
    <property type="component" value="Unassembled WGS sequence"/>
</dbReference>
<keyword evidence="2" id="KW-1185">Reference proteome</keyword>
<reference evidence="2" key="1">
    <citation type="submission" date="2016-09" db="EMBL/GenBank/DDBJ databases">
        <authorList>
            <person name="Varghese N."/>
            <person name="Submissions S."/>
        </authorList>
    </citation>
    <scope>NUCLEOTIDE SEQUENCE [LARGE SCALE GENOMIC DNA]</scope>
    <source>
        <strain evidence="2">TNe-862</strain>
    </source>
</reference>
<gene>
    <name evidence="1" type="ORF">SAMN05421548_103285</name>
</gene>
<evidence type="ECO:0008006" key="3">
    <source>
        <dbReference type="Google" id="ProtNLM"/>
    </source>
</evidence>
<protein>
    <recommendedName>
        <fullName evidence="3">PXPV repeat-containing protein</fullName>
    </recommendedName>
</protein>
<accession>A0A1G6I6Z5</accession>
<proteinExistence type="predicted"/>
<dbReference type="EMBL" id="FMYQ01000003">
    <property type="protein sequence ID" value="SDC02312.1"/>
    <property type="molecule type" value="Genomic_DNA"/>
</dbReference>
<dbReference type="AlphaFoldDB" id="A0A1G6I6Z5"/>
<dbReference type="RefSeq" id="WP_245746733.1">
    <property type="nucleotide sequence ID" value="NZ_FMYQ01000003.1"/>
</dbReference>
<dbReference type="STRING" id="416944.SAMN05421548_103285"/>
<evidence type="ECO:0000313" key="1">
    <source>
        <dbReference type="EMBL" id="SDC02312.1"/>
    </source>
</evidence>
<name>A0A1G6I6Z5_9BURK</name>
<organism evidence="1 2">
    <name type="scientific">Paraburkholderia lycopersici</name>
    <dbReference type="NCBI Taxonomy" id="416944"/>
    <lineage>
        <taxon>Bacteria</taxon>
        <taxon>Pseudomonadati</taxon>
        <taxon>Pseudomonadota</taxon>
        <taxon>Betaproteobacteria</taxon>
        <taxon>Burkholderiales</taxon>
        <taxon>Burkholderiaceae</taxon>
        <taxon>Paraburkholderia</taxon>
    </lineage>
</organism>
<sequence>MKRPSVTEIAAAPPPVRNLHAALALHDAFRRGAAASALLVLSGCYYYPYGYAPYYAGPVPVASTQQETVIAQTAPNPAPVALPDAQYPGPLYPSPPVAVAAPAWPAYPVAYPAYYPYPAYPAYGWGWGAPAVSFGFGYWGGGGHGHHR</sequence>
<evidence type="ECO:0000313" key="2">
    <source>
        <dbReference type="Proteomes" id="UP000198908"/>
    </source>
</evidence>